<evidence type="ECO:0000313" key="5">
    <source>
        <dbReference type="Proteomes" id="UP001497623"/>
    </source>
</evidence>
<feature type="domain" description="VWFD" evidence="3">
    <location>
        <begin position="122"/>
        <end position="326"/>
    </location>
</feature>
<evidence type="ECO:0000256" key="1">
    <source>
        <dbReference type="ARBA" id="ARBA00023157"/>
    </source>
</evidence>
<reference evidence="4 5" key="1">
    <citation type="submission" date="2024-05" db="EMBL/GenBank/DDBJ databases">
        <authorList>
            <person name="Wallberg A."/>
        </authorList>
    </citation>
    <scope>NUCLEOTIDE SEQUENCE [LARGE SCALE GENOMIC DNA]</scope>
</reference>
<dbReference type="SMART" id="SM00216">
    <property type="entry name" value="VWD"/>
    <property type="match status" value="1"/>
</dbReference>
<feature type="non-terminal residue" evidence="4">
    <location>
        <position position="1"/>
    </location>
</feature>
<name>A0AAV2R2E2_MEGNR</name>
<dbReference type="AlphaFoldDB" id="A0AAV2R2E2"/>
<dbReference type="Proteomes" id="UP001497623">
    <property type="component" value="Unassembled WGS sequence"/>
</dbReference>
<dbReference type="InterPro" id="IPR050780">
    <property type="entry name" value="Mucin_vWF_Thrombospondin_sf"/>
</dbReference>
<sequence length="326" mass="36908">GPACKASEADQKEYLHTCQLTLTPLKIGMDMEKLNKLIGECAFDQCIAAQTGIEKLQIEWLNECTVKFKEEEEEIKNTIESGLCYIDGKSYENEQKWEKGCISYHCKDGKFYSNDLYNRDCGHCSAKNDPHFTTYDGTTYDWHGHNTYVISQEGSKSCPHHYVNSKFKSCSTGLAGATCLAEIYFQPFNGLEIKIIKAELPHHLKFSEIYVNGFKQFIAVKPKGELQILKGPHKEFPVFGWFIGDCIHIMGFNTDGLMIKVCEWYMNVYAHPSLASNLYGLCGDWDGTKSGDLKLRDHSIINPPGGGFFGFFASKNVDQNFGKDWE</sequence>
<dbReference type="PROSITE" id="PS51233">
    <property type="entry name" value="VWFD"/>
    <property type="match status" value="1"/>
</dbReference>
<dbReference type="EMBL" id="CAXKWB010014736">
    <property type="protein sequence ID" value="CAL4111585.1"/>
    <property type="molecule type" value="Genomic_DNA"/>
</dbReference>
<dbReference type="PANTHER" id="PTHR11339">
    <property type="entry name" value="EXTRACELLULAR MATRIX GLYCOPROTEIN RELATED"/>
    <property type="match status" value="1"/>
</dbReference>
<proteinExistence type="predicted"/>
<keyword evidence="2" id="KW-0325">Glycoprotein</keyword>
<evidence type="ECO:0000256" key="2">
    <source>
        <dbReference type="ARBA" id="ARBA00023180"/>
    </source>
</evidence>
<evidence type="ECO:0000259" key="3">
    <source>
        <dbReference type="PROSITE" id="PS51233"/>
    </source>
</evidence>
<evidence type="ECO:0000313" key="4">
    <source>
        <dbReference type="EMBL" id="CAL4111585.1"/>
    </source>
</evidence>
<dbReference type="Pfam" id="PF00094">
    <property type="entry name" value="VWD"/>
    <property type="match status" value="1"/>
</dbReference>
<organism evidence="4 5">
    <name type="scientific">Meganyctiphanes norvegica</name>
    <name type="common">Northern krill</name>
    <name type="synonym">Thysanopoda norvegica</name>
    <dbReference type="NCBI Taxonomy" id="48144"/>
    <lineage>
        <taxon>Eukaryota</taxon>
        <taxon>Metazoa</taxon>
        <taxon>Ecdysozoa</taxon>
        <taxon>Arthropoda</taxon>
        <taxon>Crustacea</taxon>
        <taxon>Multicrustacea</taxon>
        <taxon>Malacostraca</taxon>
        <taxon>Eumalacostraca</taxon>
        <taxon>Eucarida</taxon>
        <taxon>Euphausiacea</taxon>
        <taxon>Euphausiidae</taxon>
        <taxon>Meganyctiphanes</taxon>
    </lineage>
</organism>
<keyword evidence="1" id="KW-1015">Disulfide bond</keyword>
<feature type="non-terminal residue" evidence="4">
    <location>
        <position position="326"/>
    </location>
</feature>
<protein>
    <recommendedName>
        <fullName evidence="3">VWFD domain-containing protein</fullName>
    </recommendedName>
</protein>
<accession>A0AAV2R2E2</accession>
<comment type="caution">
    <text evidence="4">The sequence shown here is derived from an EMBL/GenBank/DDBJ whole genome shotgun (WGS) entry which is preliminary data.</text>
</comment>
<gene>
    <name evidence="4" type="ORF">MNOR_LOCUS19677</name>
</gene>
<dbReference type="InterPro" id="IPR001846">
    <property type="entry name" value="VWF_type-D"/>
</dbReference>
<keyword evidence="5" id="KW-1185">Reference proteome</keyword>